<dbReference type="Proteomes" id="UP000050164">
    <property type="component" value="Unassembled WGS sequence"/>
</dbReference>
<evidence type="ECO:0000313" key="1">
    <source>
        <dbReference type="EMBL" id="CKU21578.1"/>
    </source>
</evidence>
<accession>A0A0T9FFB1</accession>
<evidence type="ECO:0000313" key="2">
    <source>
        <dbReference type="EMBL" id="COW29541.1"/>
    </source>
</evidence>
<dbReference type="Proteomes" id="UP000038802">
    <property type="component" value="Unassembled WGS sequence"/>
</dbReference>
<evidence type="ECO:0000313" key="3">
    <source>
        <dbReference type="EMBL" id="COW64871.1"/>
    </source>
</evidence>
<dbReference type="AlphaFoldDB" id="A0A0T9FFB1"/>
<sequence>MNSPPQSESKTVIGNGNRCWHSLMPSRIHLAALLRIEAFSVQPVTRSVIVRVRANSPIRLGPQCATVSASITPGTLGASSEQVWMVIELRSNGEGLVVEMPLMRIRSRAGLR</sequence>
<organism evidence="2 4">
    <name type="scientific">Mycobacterium tuberculosis</name>
    <dbReference type="NCBI Taxonomy" id="1773"/>
    <lineage>
        <taxon>Bacteria</taxon>
        <taxon>Bacillati</taxon>
        <taxon>Actinomycetota</taxon>
        <taxon>Actinomycetes</taxon>
        <taxon>Mycobacteriales</taxon>
        <taxon>Mycobacteriaceae</taxon>
        <taxon>Mycobacterium</taxon>
        <taxon>Mycobacterium tuberculosis complex</taxon>
    </lineage>
</organism>
<dbReference type="EMBL" id="CNFT01002381">
    <property type="protein sequence ID" value="CKU21578.1"/>
    <property type="molecule type" value="Genomic_DNA"/>
</dbReference>
<evidence type="ECO:0000313" key="4">
    <source>
        <dbReference type="Proteomes" id="UP000038802"/>
    </source>
</evidence>
<reference evidence="4 5" key="2">
    <citation type="submission" date="2015-03" db="EMBL/GenBank/DDBJ databases">
        <authorList>
            <consortium name="Pathogen Informatics"/>
        </authorList>
    </citation>
    <scope>NUCLEOTIDE SEQUENCE [LARGE SCALE GENOMIC DNA]</scope>
    <source>
        <strain evidence="1 6">Bir 185</strain>
        <strain evidence="4">K00500041</strain>
        <strain evidence="3 5">P00601463</strain>
    </source>
</reference>
<protein>
    <submittedName>
        <fullName evidence="2">Uncharacterized protein</fullName>
    </submittedName>
</protein>
<name>A0A0T9FFB1_MYCTX</name>
<proteinExistence type="predicted"/>
<dbReference type="EMBL" id="CSAE01000437">
    <property type="protein sequence ID" value="COW29541.1"/>
    <property type="molecule type" value="Genomic_DNA"/>
</dbReference>
<gene>
    <name evidence="2" type="ORF">ERS007703_03307</name>
    <name evidence="3" type="ORF">ERS007741_02870</name>
    <name evidence="1" type="ORF">ERS027659_05113</name>
</gene>
<dbReference type="Proteomes" id="UP000048600">
    <property type="component" value="Unassembled WGS sequence"/>
</dbReference>
<dbReference type="EMBL" id="CHKL01000373">
    <property type="protein sequence ID" value="COW64871.1"/>
    <property type="molecule type" value="Genomic_DNA"/>
</dbReference>
<reference evidence="2" key="1">
    <citation type="submission" date="2015-03" db="EMBL/GenBank/DDBJ databases">
        <authorList>
            <person name="Murphy D."/>
        </authorList>
    </citation>
    <scope>NUCLEOTIDE SEQUENCE [LARGE SCALE GENOMIC DNA]</scope>
    <source>
        <strain evidence="2">K00500041</strain>
    </source>
</reference>
<evidence type="ECO:0000313" key="5">
    <source>
        <dbReference type="Proteomes" id="UP000048600"/>
    </source>
</evidence>
<evidence type="ECO:0000313" key="6">
    <source>
        <dbReference type="Proteomes" id="UP000050164"/>
    </source>
</evidence>